<keyword evidence="1" id="KW-0732">Signal</keyword>
<name>A0A2S7IM84_9BACT</name>
<evidence type="ECO:0000313" key="2">
    <source>
        <dbReference type="EMBL" id="PQA58851.1"/>
    </source>
</evidence>
<protein>
    <recommendedName>
        <fullName evidence="4">Type IX secretion system membrane protein PorP/SprF</fullName>
    </recommendedName>
</protein>
<dbReference type="RefSeq" id="WP_104710021.1">
    <property type="nucleotide sequence ID" value="NZ_PTRA01000001.1"/>
</dbReference>
<organism evidence="2 3">
    <name type="scientific">Siphonobacter curvatus</name>
    <dbReference type="NCBI Taxonomy" id="2094562"/>
    <lineage>
        <taxon>Bacteria</taxon>
        <taxon>Pseudomonadati</taxon>
        <taxon>Bacteroidota</taxon>
        <taxon>Cytophagia</taxon>
        <taxon>Cytophagales</taxon>
        <taxon>Cytophagaceae</taxon>
        <taxon>Siphonobacter</taxon>
    </lineage>
</organism>
<dbReference type="OrthoDB" id="1114455at2"/>
<dbReference type="Pfam" id="PF11751">
    <property type="entry name" value="PorP_SprF"/>
    <property type="match status" value="1"/>
</dbReference>
<reference evidence="3" key="1">
    <citation type="submission" date="2018-02" db="EMBL/GenBank/DDBJ databases">
        <title>Genome sequencing of Solimonas sp. HR-BB.</title>
        <authorList>
            <person name="Lee Y."/>
            <person name="Jeon C.O."/>
        </authorList>
    </citation>
    <scope>NUCLEOTIDE SEQUENCE [LARGE SCALE GENOMIC DNA]</scope>
    <source>
        <strain evidence="3">HR-U</strain>
    </source>
</reference>
<feature type="chain" id="PRO_5015678843" description="Type IX secretion system membrane protein PorP/SprF" evidence="1">
    <location>
        <begin position="19"/>
        <end position="295"/>
    </location>
</feature>
<evidence type="ECO:0000313" key="3">
    <source>
        <dbReference type="Proteomes" id="UP000239590"/>
    </source>
</evidence>
<dbReference type="EMBL" id="PTRA01000001">
    <property type="protein sequence ID" value="PQA58851.1"/>
    <property type="molecule type" value="Genomic_DNA"/>
</dbReference>
<feature type="signal peptide" evidence="1">
    <location>
        <begin position="1"/>
        <end position="18"/>
    </location>
</feature>
<dbReference type="Proteomes" id="UP000239590">
    <property type="component" value="Unassembled WGS sequence"/>
</dbReference>
<keyword evidence="3" id="KW-1185">Reference proteome</keyword>
<gene>
    <name evidence="2" type="ORF">C5O19_04105</name>
</gene>
<evidence type="ECO:0008006" key="4">
    <source>
        <dbReference type="Google" id="ProtNLM"/>
    </source>
</evidence>
<comment type="caution">
    <text evidence="2">The sequence shown here is derived from an EMBL/GenBank/DDBJ whole genome shotgun (WGS) entry which is preliminary data.</text>
</comment>
<sequence length="295" mass="33033">MRSLLFLVFLLVCQMASAQMEGTYSSYPFSQLAINPAYAGTRDLTSMTFLNRRRSVQFQNTYSSQYFTVDSPVGENWALGFQAFRDPYSIASVGFYGTAAYRHRISENEILSAGVQMGITQVVLPNNFVGNNAYPFTLGLGVQYKTPVYYVGLSAQNLVNQTHYYSTAKPIFLTAGYVFSLTEEWKLKAATLVRGQNPGLGFQTKADVNATFWYKNVGVGVWYQSTLQTLGGRDGILGTAEVQLGDRFRVGASYDFNAPHSGDFSFSTQESTIWQFFLRYELDHGTGKVGQMRYF</sequence>
<accession>A0A2S7IM84</accession>
<dbReference type="NCBIfam" id="TIGR03519">
    <property type="entry name" value="T9SS_PorP_fam"/>
    <property type="match status" value="1"/>
</dbReference>
<evidence type="ECO:0000256" key="1">
    <source>
        <dbReference type="SAM" id="SignalP"/>
    </source>
</evidence>
<dbReference type="AlphaFoldDB" id="A0A2S7IM84"/>
<dbReference type="InterPro" id="IPR019861">
    <property type="entry name" value="PorP/SprF_Bacteroidetes"/>
</dbReference>
<proteinExistence type="predicted"/>